<keyword evidence="1" id="KW-0472">Membrane</keyword>
<keyword evidence="1" id="KW-1133">Transmembrane helix</keyword>
<reference evidence="3" key="1">
    <citation type="journal article" date="2015" name="MBio">
        <title>Eco-Evolutionary Dynamics of Episomes among Ecologically Cohesive Bacterial Populations.</title>
        <authorList>
            <person name="Xue H."/>
            <person name="Cordero O.X."/>
            <person name="Camas F.M."/>
            <person name="Trimble W."/>
            <person name="Meyer F."/>
            <person name="Guglielmini J."/>
            <person name="Rocha E.P."/>
            <person name="Polz M.F."/>
        </authorList>
    </citation>
    <scope>NUCLEOTIDE SEQUENCE</scope>
    <source>
        <strain evidence="3">FF_112</strain>
    </source>
</reference>
<evidence type="ECO:0000313" key="3">
    <source>
        <dbReference type="EMBL" id="AKN35852.1"/>
    </source>
</evidence>
<proteinExistence type="predicted"/>
<dbReference type="AlphaFoldDB" id="A0A0H3ZN43"/>
<name>A0A0H3ZN43_9VIBR</name>
<feature type="transmembrane region" description="Helical" evidence="1">
    <location>
        <begin position="177"/>
        <end position="201"/>
    </location>
</feature>
<evidence type="ECO:0000256" key="1">
    <source>
        <dbReference type="SAM" id="Phobius"/>
    </source>
</evidence>
<sequence>MDISTLAFECQQQVNPQVIETIIEIESARYPFALAVVGGQVKQPRSESQAYQKLDALRSAGKSVSAGLMQINSQHFDVGTTIFDPCTNIGFGARLLKDCHDRVKNHYQGASYQEWLERTASCYFSGNFTTGYRLPKGNPYVDRFRVVYWRHTHRKKEKNMNIIEKCRVSDKGMKKALMALGLVALCLMPEMAAAAGTNLFAAGKDDISATMFGATVKYIMWGGAALSGLLVGVFQKNWVMGAVTFFGAMIFWNVAVKLIA</sequence>
<feature type="transmembrane region" description="Helical" evidence="1">
    <location>
        <begin position="207"/>
        <end position="231"/>
    </location>
</feature>
<dbReference type="Pfam" id="PF01464">
    <property type="entry name" value="SLT"/>
    <property type="match status" value="1"/>
</dbReference>
<dbReference type="InterPro" id="IPR008258">
    <property type="entry name" value="Transglycosylase_SLT_dom_1"/>
</dbReference>
<keyword evidence="1" id="KW-0812">Transmembrane</keyword>
<evidence type="ECO:0000259" key="2">
    <source>
        <dbReference type="Pfam" id="PF01464"/>
    </source>
</evidence>
<feature type="transmembrane region" description="Helical" evidence="1">
    <location>
        <begin position="238"/>
        <end position="259"/>
    </location>
</feature>
<protein>
    <submittedName>
        <fullName evidence="3">Peptidoglycan hydrolase VirB1, involved in T-DNAtransfer</fullName>
    </submittedName>
</protein>
<dbReference type="GO" id="GO:0016787">
    <property type="term" value="F:hydrolase activity"/>
    <property type="evidence" value="ECO:0007669"/>
    <property type="project" value="UniProtKB-KW"/>
</dbReference>
<organism evidence="3">
    <name type="scientific">Vibrio tasmaniensis</name>
    <dbReference type="NCBI Taxonomy" id="212663"/>
    <lineage>
        <taxon>Bacteria</taxon>
        <taxon>Pseudomonadati</taxon>
        <taxon>Pseudomonadota</taxon>
        <taxon>Gammaproteobacteria</taxon>
        <taxon>Vibrionales</taxon>
        <taxon>Vibrionaceae</taxon>
        <taxon>Vibrio</taxon>
    </lineage>
</organism>
<accession>A0A0H3ZN43</accession>
<feature type="domain" description="Transglycosylase SLT" evidence="2">
    <location>
        <begin position="9"/>
        <end position="107"/>
    </location>
</feature>
<dbReference type="Gene3D" id="1.10.530.10">
    <property type="match status" value="1"/>
</dbReference>
<keyword evidence="3" id="KW-0378">Hydrolase</keyword>
<dbReference type="InterPro" id="IPR023346">
    <property type="entry name" value="Lysozyme-like_dom_sf"/>
</dbReference>
<dbReference type="EMBL" id="KP795454">
    <property type="protein sequence ID" value="AKN35852.1"/>
    <property type="molecule type" value="Genomic_DNA"/>
</dbReference>
<dbReference type="SUPFAM" id="SSF53955">
    <property type="entry name" value="Lysozyme-like"/>
    <property type="match status" value="1"/>
</dbReference>